<dbReference type="EnsemblMetazoa" id="GAUT048399-RA">
    <property type="protein sequence ID" value="GAUT048399-PA"/>
    <property type="gene ID" value="GAUT048399"/>
</dbReference>
<evidence type="ECO:0000313" key="2">
    <source>
        <dbReference type="Proteomes" id="UP000078200"/>
    </source>
</evidence>
<proteinExistence type="predicted"/>
<accession>A0A1A9VUT2</accession>
<organism evidence="1 2">
    <name type="scientific">Glossina austeni</name>
    <name type="common">Savannah tsetse fly</name>
    <dbReference type="NCBI Taxonomy" id="7395"/>
    <lineage>
        <taxon>Eukaryota</taxon>
        <taxon>Metazoa</taxon>
        <taxon>Ecdysozoa</taxon>
        <taxon>Arthropoda</taxon>
        <taxon>Hexapoda</taxon>
        <taxon>Insecta</taxon>
        <taxon>Pterygota</taxon>
        <taxon>Neoptera</taxon>
        <taxon>Endopterygota</taxon>
        <taxon>Diptera</taxon>
        <taxon>Brachycera</taxon>
        <taxon>Muscomorpha</taxon>
        <taxon>Hippoboscoidea</taxon>
        <taxon>Glossinidae</taxon>
        <taxon>Glossina</taxon>
    </lineage>
</organism>
<evidence type="ECO:0000313" key="1">
    <source>
        <dbReference type="EnsemblMetazoa" id="GAUT048399-PA"/>
    </source>
</evidence>
<dbReference type="Proteomes" id="UP000078200">
    <property type="component" value="Unassembled WGS sequence"/>
</dbReference>
<dbReference type="AlphaFoldDB" id="A0A1A9VUT2"/>
<sequence>MFQCNTLEHALEHTVDSWGCSCSVVECYNGHGSGGNSVMMMITTCDDVKESGVAATINKNEMLVESSVFYAEILFFDDDDDDDDNNNDNIALTCTGLVVEVPLARCKQDFGKTEYFRISVM</sequence>
<name>A0A1A9VUT2_GLOAU</name>
<reference evidence="1" key="1">
    <citation type="submission" date="2020-05" db="UniProtKB">
        <authorList>
            <consortium name="EnsemblMetazoa"/>
        </authorList>
    </citation>
    <scope>IDENTIFICATION</scope>
    <source>
        <strain evidence="1">TTRI</strain>
    </source>
</reference>
<protein>
    <submittedName>
        <fullName evidence="1">Uncharacterized protein</fullName>
    </submittedName>
</protein>
<dbReference type="VEuPathDB" id="VectorBase:GAUT048399"/>
<keyword evidence="2" id="KW-1185">Reference proteome</keyword>